<feature type="compositionally biased region" description="Basic and acidic residues" evidence="1">
    <location>
        <begin position="180"/>
        <end position="199"/>
    </location>
</feature>
<feature type="compositionally biased region" description="Basic residues" evidence="1">
    <location>
        <begin position="38"/>
        <end position="62"/>
    </location>
</feature>
<feature type="region of interest" description="Disordered" evidence="1">
    <location>
        <begin position="180"/>
        <end position="230"/>
    </location>
</feature>
<evidence type="ECO:0000313" key="2">
    <source>
        <dbReference type="EMBL" id="CAB4835492.1"/>
    </source>
</evidence>
<feature type="region of interest" description="Disordered" evidence="1">
    <location>
        <begin position="1"/>
        <end position="76"/>
    </location>
</feature>
<name>A0A6J7AR61_9ZZZZ</name>
<dbReference type="AlphaFoldDB" id="A0A6J7AR61"/>
<evidence type="ECO:0000256" key="1">
    <source>
        <dbReference type="SAM" id="MobiDB-lite"/>
    </source>
</evidence>
<reference evidence="2" key="1">
    <citation type="submission" date="2020-05" db="EMBL/GenBank/DDBJ databases">
        <authorList>
            <person name="Chiriac C."/>
            <person name="Salcher M."/>
            <person name="Ghai R."/>
            <person name="Kavagutti S V."/>
        </authorList>
    </citation>
    <scope>NUCLEOTIDE SEQUENCE</scope>
</reference>
<protein>
    <submittedName>
        <fullName evidence="2">Unannotated protein</fullName>
    </submittedName>
</protein>
<evidence type="ECO:0000313" key="3">
    <source>
        <dbReference type="EMBL" id="CAB4853792.1"/>
    </source>
</evidence>
<sequence length="230" mass="26219">MHHPGGARYAGHHAVASPRPPAPRCDGAVHQRPPARLPHVRRQRRLRTAGHVRRRRSARRALRLSGRQPPRPHQGHFQPVFHVRLVEVHRLLAVCAGVRRGAGHVRAHHRGPRLWRTSGCRCQRQLLRFAVRVLWCLRAGVPHSNAHREHCHRDGSAAPHGAHHVCVLWRRLLVQGRDAGRDRRADDALQGRRRERGPLVREGSVRVGLRQPPRSATESDGAREHHRRMA</sequence>
<gene>
    <name evidence="2" type="ORF">UFOPK3099_02782</name>
    <name evidence="3" type="ORF">UFOPK3267_03330</name>
</gene>
<proteinExistence type="predicted"/>
<dbReference type="EMBL" id="CAFAAV010000313">
    <property type="protein sequence ID" value="CAB4835492.1"/>
    <property type="molecule type" value="Genomic_DNA"/>
</dbReference>
<dbReference type="EMBL" id="CAFBIY010000342">
    <property type="protein sequence ID" value="CAB4853792.1"/>
    <property type="molecule type" value="Genomic_DNA"/>
</dbReference>
<organism evidence="2">
    <name type="scientific">freshwater metagenome</name>
    <dbReference type="NCBI Taxonomy" id="449393"/>
    <lineage>
        <taxon>unclassified sequences</taxon>
        <taxon>metagenomes</taxon>
        <taxon>ecological metagenomes</taxon>
    </lineage>
</organism>
<accession>A0A6J7AR61</accession>